<feature type="non-terminal residue" evidence="1">
    <location>
        <position position="1"/>
    </location>
</feature>
<evidence type="ECO:0000313" key="1">
    <source>
        <dbReference type="EMBL" id="EFQ89771.1"/>
    </source>
</evidence>
<accession>E3RWX8</accession>
<reference evidence="1 2" key="1">
    <citation type="journal article" date="2010" name="Genome Biol.">
        <title>A first genome assembly of the barley fungal pathogen Pyrenophora teres f. teres.</title>
        <authorList>
            <person name="Ellwood S.R."/>
            <person name="Liu Z."/>
            <person name="Syme R.A."/>
            <person name="Lai Z."/>
            <person name="Hane J.K."/>
            <person name="Keiper F."/>
            <person name="Moffat C.S."/>
            <person name="Oliver R.P."/>
            <person name="Friesen T.L."/>
        </authorList>
    </citation>
    <scope>NUCLEOTIDE SEQUENCE [LARGE SCALE GENOMIC DNA]</scope>
    <source>
        <strain evidence="1 2">0-1</strain>
    </source>
</reference>
<dbReference type="AlphaFoldDB" id="E3RWX8"/>
<dbReference type="KEGG" id="pte:PTT_13832"/>
<gene>
    <name evidence="1" type="ORF">PTT_13832</name>
</gene>
<dbReference type="HOGENOM" id="CLU_2432985_0_0_1"/>
<evidence type="ECO:0008006" key="3">
    <source>
        <dbReference type="Google" id="ProtNLM"/>
    </source>
</evidence>
<keyword evidence="2" id="KW-1185">Reference proteome</keyword>
<dbReference type="OrthoDB" id="3780108at2759"/>
<dbReference type="Proteomes" id="UP000001067">
    <property type="component" value="Unassembled WGS sequence"/>
</dbReference>
<protein>
    <recommendedName>
        <fullName evidence="3">GAG-pre-integrase domain-containing protein</fullName>
    </recommendedName>
</protein>
<proteinExistence type="predicted"/>
<name>E3RWX8_PYRTT</name>
<dbReference type="EMBL" id="GL535546">
    <property type="protein sequence ID" value="EFQ89771.1"/>
    <property type="molecule type" value="Genomic_DNA"/>
</dbReference>
<organism evidence="2">
    <name type="scientific">Pyrenophora teres f. teres (strain 0-1)</name>
    <name type="common">Barley net blotch fungus</name>
    <name type="synonym">Drechslera teres f. teres</name>
    <dbReference type="NCBI Taxonomy" id="861557"/>
    <lineage>
        <taxon>Eukaryota</taxon>
        <taxon>Fungi</taxon>
        <taxon>Dikarya</taxon>
        <taxon>Ascomycota</taxon>
        <taxon>Pezizomycotina</taxon>
        <taxon>Dothideomycetes</taxon>
        <taxon>Pleosporomycetidae</taxon>
        <taxon>Pleosporales</taxon>
        <taxon>Pleosporineae</taxon>
        <taxon>Pleosporaceae</taxon>
        <taxon>Pyrenophora</taxon>
    </lineage>
</organism>
<evidence type="ECO:0000313" key="2">
    <source>
        <dbReference type="Proteomes" id="UP000001067"/>
    </source>
</evidence>
<sequence>YLTEGELQQLHRRFGHPAAARLYKVLVKAGHDDIDGTLLDKINKFCHQCQITAKAPGRFRFTLRDENLDFNSRVISSTPSTKQPLFKPPAS</sequence>